<feature type="region of interest" description="Disordered" evidence="1">
    <location>
        <begin position="1"/>
        <end position="20"/>
    </location>
</feature>
<feature type="transmembrane region" description="Helical" evidence="2">
    <location>
        <begin position="77"/>
        <end position="96"/>
    </location>
</feature>
<feature type="domain" description="EAL" evidence="3">
    <location>
        <begin position="404"/>
        <end position="657"/>
    </location>
</feature>
<dbReference type="EMBL" id="QFZK01000001">
    <property type="protein sequence ID" value="RFO98925.1"/>
    <property type="molecule type" value="Genomic_DNA"/>
</dbReference>
<dbReference type="InterPro" id="IPR050706">
    <property type="entry name" value="Cyclic-di-GMP_PDE-like"/>
</dbReference>
<keyword evidence="2" id="KW-1133">Transmembrane helix</keyword>
<protein>
    <recommendedName>
        <fullName evidence="7">GGDEF-domain containing protein</fullName>
    </recommendedName>
</protein>
<dbReference type="InterPro" id="IPR000160">
    <property type="entry name" value="GGDEF_dom"/>
</dbReference>
<dbReference type="Pfam" id="PF00990">
    <property type="entry name" value="GGDEF"/>
    <property type="match status" value="1"/>
</dbReference>
<name>A0A3E1RHQ3_9BURK</name>
<keyword evidence="6" id="KW-1185">Reference proteome</keyword>
<dbReference type="SMART" id="SM00052">
    <property type="entry name" value="EAL"/>
    <property type="match status" value="1"/>
</dbReference>
<dbReference type="RefSeq" id="WP_117173977.1">
    <property type="nucleotide sequence ID" value="NZ_QFZK01000001.1"/>
</dbReference>
<feature type="domain" description="GGDEF" evidence="4">
    <location>
        <begin position="264"/>
        <end position="395"/>
    </location>
</feature>
<dbReference type="FunFam" id="3.20.20.450:FF:000001">
    <property type="entry name" value="Cyclic di-GMP phosphodiesterase yahA"/>
    <property type="match status" value="1"/>
</dbReference>
<keyword evidence="2" id="KW-0812">Transmembrane</keyword>
<dbReference type="InterPro" id="IPR043128">
    <property type="entry name" value="Rev_trsase/Diguanyl_cyclase"/>
</dbReference>
<comment type="caution">
    <text evidence="5">The sequence shown here is derived from an EMBL/GenBank/DDBJ whole genome shotgun (WGS) entry which is preliminary data.</text>
</comment>
<dbReference type="Pfam" id="PF20966">
    <property type="entry name" value="MASE6"/>
    <property type="match status" value="1"/>
</dbReference>
<dbReference type="CDD" id="cd01949">
    <property type="entry name" value="GGDEF"/>
    <property type="match status" value="1"/>
</dbReference>
<feature type="compositionally biased region" description="Polar residues" evidence="1">
    <location>
        <begin position="1"/>
        <end position="12"/>
    </location>
</feature>
<dbReference type="SUPFAM" id="SSF141868">
    <property type="entry name" value="EAL domain-like"/>
    <property type="match status" value="1"/>
</dbReference>
<evidence type="ECO:0000259" key="4">
    <source>
        <dbReference type="PROSITE" id="PS50887"/>
    </source>
</evidence>
<dbReference type="Proteomes" id="UP000260665">
    <property type="component" value="Unassembled WGS sequence"/>
</dbReference>
<dbReference type="CDD" id="cd01948">
    <property type="entry name" value="EAL"/>
    <property type="match status" value="1"/>
</dbReference>
<gene>
    <name evidence="5" type="ORF">DIC66_03375</name>
</gene>
<evidence type="ECO:0000256" key="1">
    <source>
        <dbReference type="SAM" id="MobiDB-lite"/>
    </source>
</evidence>
<feature type="transmembrane region" description="Helical" evidence="2">
    <location>
        <begin position="152"/>
        <end position="171"/>
    </location>
</feature>
<proteinExistence type="predicted"/>
<dbReference type="OrthoDB" id="9813903at2"/>
<evidence type="ECO:0000259" key="3">
    <source>
        <dbReference type="PROSITE" id="PS50883"/>
    </source>
</evidence>
<dbReference type="InterPro" id="IPR029787">
    <property type="entry name" value="Nucleotide_cyclase"/>
</dbReference>
<dbReference type="GO" id="GO:0071111">
    <property type="term" value="F:cyclic-guanylate-specific phosphodiesterase activity"/>
    <property type="evidence" value="ECO:0007669"/>
    <property type="project" value="InterPro"/>
</dbReference>
<dbReference type="SMART" id="SM00267">
    <property type="entry name" value="GGDEF"/>
    <property type="match status" value="1"/>
</dbReference>
<keyword evidence="2" id="KW-0472">Membrane</keyword>
<dbReference type="Gene3D" id="3.30.70.270">
    <property type="match status" value="1"/>
</dbReference>
<dbReference type="NCBIfam" id="TIGR00254">
    <property type="entry name" value="GGDEF"/>
    <property type="match status" value="1"/>
</dbReference>
<evidence type="ECO:0008006" key="7">
    <source>
        <dbReference type="Google" id="ProtNLM"/>
    </source>
</evidence>
<dbReference type="InterPro" id="IPR035919">
    <property type="entry name" value="EAL_sf"/>
</dbReference>
<sequence length="664" mass="73876">MKYLSASSSTPSKHWRHRTQHGMQSVAKLLVDILGLRLKDQIAVEERVRHVGATAWIALVVGASFALFNLLTKGMLALGLVELGAVLLCLLPAVWLSNQPQQVALAEALMLIAAVVILGALIVFGGVSGTGVLWVFTAPFVAFFLAGQRRGWWYSLGFIAATAVYLGWVAPQLSFAYPYSREFAIHFVLALCFYTLTAAAFNQLRTRFEEQLQQRVEEKTAHSKALLEQLQFLATHDTLTSLPNKVLLLDLLKDEMQAAAQEARGLLVCNLHLERFFELCNVLGNEGSDKLVRHIAEHLELLAKGNGTLARTGRDEFVIVYRLSETALAPRVLQQFVDERQFSVREQGYTLYIEFTLGLAIFPLHADSPQRLLDKAEQAMLQARKSGQPWNVYDAEQEQVFVRHHLLFGKLREALIKQHLRVHYQPQIDLRTGRVLGAEALTRWMDPDSGMIPPSVFIPVAEESGLIRQLTNWLVDECMRDCAAWRRQGLDLHVSINLSALNLLDPALMGVLQAGLAKTGLHAQYVNLEITESCFMASPERAMEVIGRMHDCGFKLSIDDFGTGYSSLSYMKNLPIDELKIDQSFVRNLLNNQGDQAIVSSTIELAHNLQLLVVAEGIENTATADWLCSRGCDIGQGYSFARPEPADALVAMAIRRGTGRDMVA</sequence>
<evidence type="ECO:0000313" key="5">
    <source>
        <dbReference type="EMBL" id="RFO98925.1"/>
    </source>
</evidence>
<evidence type="ECO:0000313" key="6">
    <source>
        <dbReference type="Proteomes" id="UP000260665"/>
    </source>
</evidence>
<dbReference type="PROSITE" id="PS50883">
    <property type="entry name" value="EAL"/>
    <property type="match status" value="1"/>
</dbReference>
<dbReference type="InterPro" id="IPR001633">
    <property type="entry name" value="EAL_dom"/>
</dbReference>
<dbReference type="PROSITE" id="PS50887">
    <property type="entry name" value="GGDEF"/>
    <property type="match status" value="1"/>
</dbReference>
<dbReference type="PANTHER" id="PTHR33121:SF70">
    <property type="entry name" value="SIGNALING PROTEIN YKOW"/>
    <property type="match status" value="1"/>
</dbReference>
<feature type="transmembrane region" description="Helical" evidence="2">
    <location>
        <begin position="103"/>
        <end position="125"/>
    </location>
</feature>
<feature type="transmembrane region" description="Helical" evidence="2">
    <location>
        <begin position="51"/>
        <end position="71"/>
    </location>
</feature>
<dbReference type="PANTHER" id="PTHR33121">
    <property type="entry name" value="CYCLIC DI-GMP PHOSPHODIESTERASE PDEF"/>
    <property type="match status" value="1"/>
</dbReference>
<evidence type="ECO:0000256" key="2">
    <source>
        <dbReference type="SAM" id="Phobius"/>
    </source>
</evidence>
<dbReference type="SUPFAM" id="SSF55073">
    <property type="entry name" value="Nucleotide cyclase"/>
    <property type="match status" value="1"/>
</dbReference>
<dbReference type="Gene3D" id="3.20.20.450">
    <property type="entry name" value="EAL domain"/>
    <property type="match status" value="1"/>
</dbReference>
<feature type="transmembrane region" description="Helical" evidence="2">
    <location>
        <begin position="183"/>
        <end position="201"/>
    </location>
</feature>
<dbReference type="InterPro" id="IPR048435">
    <property type="entry name" value="MASE6"/>
</dbReference>
<organism evidence="5 6">
    <name type="scientific">Rhodoferax lacus</name>
    <dbReference type="NCBI Taxonomy" id="2184758"/>
    <lineage>
        <taxon>Bacteria</taxon>
        <taxon>Pseudomonadati</taxon>
        <taxon>Pseudomonadota</taxon>
        <taxon>Betaproteobacteria</taxon>
        <taxon>Burkholderiales</taxon>
        <taxon>Comamonadaceae</taxon>
        <taxon>Rhodoferax</taxon>
    </lineage>
</organism>
<feature type="transmembrane region" description="Helical" evidence="2">
    <location>
        <begin position="131"/>
        <end position="147"/>
    </location>
</feature>
<dbReference type="Pfam" id="PF00563">
    <property type="entry name" value="EAL"/>
    <property type="match status" value="1"/>
</dbReference>
<dbReference type="AlphaFoldDB" id="A0A3E1RHQ3"/>
<reference evidence="5 6" key="1">
    <citation type="submission" date="2018-05" db="EMBL/GenBank/DDBJ databases">
        <title>Rhodoferax soyangensis sp.nov., isolated from an oligotrophic freshwater lake.</title>
        <authorList>
            <person name="Park M."/>
        </authorList>
    </citation>
    <scope>NUCLEOTIDE SEQUENCE [LARGE SCALE GENOMIC DNA]</scope>
    <source>
        <strain evidence="5 6">IMCC26218</strain>
    </source>
</reference>
<accession>A0A3E1RHQ3</accession>